<dbReference type="InterPro" id="IPR020843">
    <property type="entry name" value="ER"/>
</dbReference>
<dbReference type="AlphaFoldDB" id="A0A1M7ZJE8"/>
<dbReference type="RefSeq" id="WP_208327385.1">
    <property type="nucleotide sequence ID" value="NZ_FRXN01000006.1"/>
</dbReference>
<evidence type="ECO:0000259" key="1">
    <source>
        <dbReference type="SMART" id="SM00829"/>
    </source>
</evidence>
<dbReference type="PANTHER" id="PTHR43482:SF1">
    <property type="entry name" value="PROTEIN AST1-RELATED"/>
    <property type="match status" value="1"/>
</dbReference>
<dbReference type="SUPFAM" id="SSF50129">
    <property type="entry name" value="GroES-like"/>
    <property type="match status" value="1"/>
</dbReference>
<dbReference type="InterPro" id="IPR011032">
    <property type="entry name" value="GroES-like_sf"/>
</dbReference>
<dbReference type="SMART" id="SM00829">
    <property type="entry name" value="PKS_ER"/>
    <property type="match status" value="1"/>
</dbReference>
<reference evidence="3" key="1">
    <citation type="submission" date="2016-12" db="EMBL/GenBank/DDBJ databases">
        <authorList>
            <person name="Varghese N."/>
            <person name="Submissions S."/>
        </authorList>
    </citation>
    <scope>NUCLEOTIDE SEQUENCE [LARGE SCALE GENOMIC DNA]</scope>
    <source>
        <strain evidence="3">DSM 25035</strain>
    </source>
</reference>
<sequence>MSPLKSMKAAFRDHYVSTDLVQVRTLPIPEPKPKEIQVKVVATTINRTDMAVVTGWPWIMRLFVGLPNPKSPVPGTDFVGVISAVGSNEKGFKIGDKVWGFIDNGCGSHAEYFCTSSYSNLRKIPDGIDWKSAVGSIEGVHYAYNFINKMTLHPGNNVLVIGGTGAIGSAAIQILKSMGVLVTAISLGHVDRVKELGADRVIDGSQGDWTQFVGQFDAVFDAVGKSRFKICKPLLKENGVYISSELGPNWENPFLAIKSGFMGKKKVKFPVPTNVRESLEEIGQLLLKGKFHPLIDKTVALDEISKAYTYVHSGKKIGNVILEISQDKF</sequence>
<keyword evidence="3" id="KW-1185">Reference proteome</keyword>
<proteinExistence type="predicted"/>
<dbReference type="GO" id="GO:0016491">
    <property type="term" value="F:oxidoreductase activity"/>
    <property type="evidence" value="ECO:0007669"/>
    <property type="project" value="InterPro"/>
</dbReference>
<dbReference type="Gene3D" id="3.40.50.720">
    <property type="entry name" value="NAD(P)-binding Rossmann-like Domain"/>
    <property type="match status" value="1"/>
</dbReference>
<evidence type="ECO:0000313" key="3">
    <source>
        <dbReference type="Proteomes" id="UP000184609"/>
    </source>
</evidence>
<dbReference type="InterPro" id="IPR036291">
    <property type="entry name" value="NAD(P)-bd_dom_sf"/>
</dbReference>
<dbReference type="Gene3D" id="3.90.180.10">
    <property type="entry name" value="Medium-chain alcohol dehydrogenases, catalytic domain"/>
    <property type="match status" value="1"/>
</dbReference>
<dbReference type="Proteomes" id="UP000184609">
    <property type="component" value="Unassembled WGS sequence"/>
</dbReference>
<dbReference type="CDD" id="cd08267">
    <property type="entry name" value="MDR1"/>
    <property type="match status" value="1"/>
</dbReference>
<dbReference type="Pfam" id="PF13602">
    <property type="entry name" value="ADH_zinc_N_2"/>
    <property type="match status" value="1"/>
</dbReference>
<gene>
    <name evidence="2" type="ORF">SAMN04488108_3748</name>
</gene>
<dbReference type="InterPro" id="IPR052585">
    <property type="entry name" value="Lipid_raft_assoc_Zn_ADH"/>
</dbReference>
<dbReference type="EMBL" id="FRXN01000006">
    <property type="protein sequence ID" value="SHO64929.1"/>
    <property type="molecule type" value="Genomic_DNA"/>
</dbReference>
<dbReference type="STRING" id="1073327.SAMN04488108_3748"/>
<feature type="domain" description="Enoyl reductase (ER)" evidence="1">
    <location>
        <begin position="17"/>
        <end position="322"/>
    </location>
</feature>
<dbReference type="InterPro" id="IPR013154">
    <property type="entry name" value="ADH-like_N"/>
</dbReference>
<evidence type="ECO:0000313" key="2">
    <source>
        <dbReference type="EMBL" id="SHO64929.1"/>
    </source>
</evidence>
<dbReference type="PANTHER" id="PTHR43482">
    <property type="entry name" value="PROTEIN AST1-RELATED"/>
    <property type="match status" value="1"/>
</dbReference>
<dbReference type="SUPFAM" id="SSF51735">
    <property type="entry name" value="NAD(P)-binding Rossmann-fold domains"/>
    <property type="match status" value="1"/>
</dbReference>
<accession>A0A1M7ZJE8</accession>
<name>A0A1M7ZJE8_9BACT</name>
<organism evidence="2 3">
    <name type="scientific">Algoriphagus zhangzhouensis</name>
    <dbReference type="NCBI Taxonomy" id="1073327"/>
    <lineage>
        <taxon>Bacteria</taxon>
        <taxon>Pseudomonadati</taxon>
        <taxon>Bacteroidota</taxon>
        <taxon>Cytophagia</taxon>
        <taxon>Cytophagales</taxon>
        <taxon>Cyclobacteriaceae</taxon>
        <taxon>Algoriphagus</taxon>
    </lineage>
</organism>
<dbReference type="Pfam" id="PF08240">
    <property type="entry name" value="ADH_N"/>
    <property type="match status" value="1"/>
</dbReference>
<protein>
    <submittedName>
        <fullName evidence="2">NADPH:quinone reductase</fullName>
    </submittedName>
</protein>